<evidence type="ECO:0000256" key="3">
    <source>
        <dbReference type="ARBA" id="ARBA00022833"/>
    </source>
</evidence>
<dbReference type="GO" id="GO:0008270">
    <property type="term" value="F:zinc ion binding"/>
    <property type="evidence" value="ECO:0007669"/>
    <property type="project" value="UniProtKB-KW"/>
</dbReference>
<feature type="region of interest" description="Disordered" evidence="5">
    <location>
        <begin position="740"/>
        <end position="772"/>
    </location>
</feature>
<dbReference type="Proteomes" id="UP000046393">
    <property type="component" value="Unplaced"/>
</dbReference>
<evidence type="ECO:0000259" key="6">
    <source>
        <dbReference type="PROSITE" id="PS50966"/>
    </source>
</evidence>
<dbReference type="InterPro" id="IPR007527">
    <property type="entry name" value="Znf_SWIM"/>
</dbReference>
<dbReference type="InterPro" id="IPR057945">
    <property type="entry name" value="TPR_ZSWIM8"/>
</dbReference>
<dbReference type="PANTHER" id="PTHR22619">
    <property type="entry name" value="ZINC FINGER SWIM DOMAIN CONTAINING PROTEIN 4, 5, 6"/>
    <property type="match status" value="1"/>
</dbReference>
<dbReference type="PANTHER" id="PTHR22619:SF1">
    <property type="entry name" value="ZINC FINGER SWIM DOMAIN-CONTAINING PROTEIN 8"/>
    <property type="match status" value="1"/>
</dbReference>
<keyword evidence="2 4" id="KW-0863">Zinc-finger</keyword>
<evidence type="ECO:0000313" key="8">
    <source>
        <dbReference type="WBParaSite" id="SMUV_0000471601-mRNA-1"/>
    </source>
</evidence>
<evidence type="ECO:0000256" key="1">
    <source>
        <dbReference type="ARBA" id="ARBA00022723"/>
    </source>
</evidence>
<dbReference type="Pfam" id="PF25572">
    <property type="entry name" value="TPR_ZSWIM8"/>
    <property type="match status" value="1"/>
</dbReference>
<evidence type="ECO:0000256" key="5">
    <source>
        <dbReference type="SAM" id="MobiDB-lite"/>
    </source>
</evidence>
<feature type="region of interest" description="Disordered" evidence="5">
    <location>
        <begin position="896"/>
        <end position="918"/>
    </location>
</feature>
<feature type="compositionally biased region" description="Acidic residues" evidence="5">
    <location>
        <begin position="792"/>
        <end position="805"/>
    </location>
</feature>
<keyword evidence="1" id="KW-0479">Metal-binding</keyword>
<evidence type="ECO:0000313" key="7">
    <source>
        <dbReference type="Proteomes" id="UP000046393"/>
    </source>
</evidence>
<sequence length="1988" mass="223198">MSYSPNHEEQVFELNPNDLWLMQAAGEDDELENSFEGNASQRDEDQFSFEDSERFEEDSLCSWVSDTESLNQNWRGWNAPRSSSSHFGNSDAQYTDSISLPSTSHRYVNGYANGAHCSRHSSNSALKISSPIPGPSCHSCSRNLLSGANSVSPRSLAELAARKAAKCFSFNGLESSYHKITRSRIYQNMQTQSSDSTMAFLDPVVEHVPIPDKFFLSIVRWCFPESEEDIRLYSCLANGNVEEFGRGEYLYQTDSVHDVFQIGYHLSATVTGSVTGSLSGEMMNASVSPTSQNLIQGRQLSKTAHNISVMIDRCRIVSCSCSCNYKASWCQHVVAACLYRINKPQEVNYRVTIWDAVNELDLKELKKFAQFFINELPRQYLPLAQRLIDQLRNPASEIHRAIGAPDPTDGGHDEVAIWCLDQKMLHENIRRIMAKFCTPSPTVHCDVNYLSTSQPAAAAEWQLLLRPHRSREPEGLWNLMSIIREMFKRHDENASTLLHIVTEECFSNSQVLMWWYQTCLAYSGNWFLCSTGNKPNPLMSNQSVPQFSCASLCEEIIQLWRLAVLNPRLSDFEREQMANFLQIYHRSTCERIWKIISSCDSKNSSHSQGASPVVMSVVDKKGERLSSENARFTVDLFPGFFTALKACYVNWKAANDDGVCRIESLHANSSDNCQLLTQPSHSVLSQLAPELTGCSESSYSFWPIKAAQRVSSFSDHLKLSDLPCTSTFHNSHCQHYHRNLQHHNASVSSKRKKRSKMLRKRNQKSRSLGSNAINGMAQLDIRSFREQAVSENGEDESAELGQESEDTGHSIKSIAVAGDMNSDNLPKCLIPERNDFYFGDIDELFAFAHEPMSTFDMKFTKYEALVSHGYYHLACKLAAELANEIVKRPQQQLNKALKTKKAANSDEQTDGSEQSTSDLRKQKDCRIYQNALTVLSRAISLVQTLVKDRSTYKLAFTLAIYVLEMPRTAACNKFLEVKLYHLEMELVTLLRHIEITQVELEIIRECAKRFIANIPARTSKIFVLPISLAHYMLDVLSYSHNVTAVSQGRRYGLVVPTRGYIVRLPSDEELAIKVALEVLNMKLMVAEADYPMLCESTRRQRGELALTMLMRYKDSAEKLALILDGLLDPKMHRMYKDHLSNAAYFVEQNVNHNRFLSGQRPKLFSLEQEAQWLKENNFPDGFASVCLLGENFSASSLSNRYGLHSADDKQLFELSQMDHQELNQRKSECCEDGADGISEDSTCQKDDALVSETCSGSTSPPHGLSKRNDSLTDNPIVAGNRPSDLSNLYFRFPRRKPIPSLPNQPSEAHAHYMMELAKRLLVEAGGSQSTAVFNAAQNLGMQNNQQHSGPHRQLHICAFLIGLYALGLSNSVSPSWQTRTYSTNVSWINGQAIEIGCSVIRIVERVWESHLTPTEAADLADKASQSRDPGMVEAAAKLALSVLPKAYALTATESQKALHQCKEQSVEMLERACHAVEQAAEKDGVYPEVLFKVAHLWYDMFCDYDSSKTQKQYLPTVFGSNAALNSHSSLVPGSSTNNMGLHTQPSFAPYPGNGTPLQMPLYNPQQQSVRGQPQYYHVPPNSHNGTHPVVLPSTSTVQPQILLPCGIRQGNLQQSSVRPLIQQNSRHLNQQPVSHSPNRHIPVNVPQQTVMFNPLQQQFIAGYSQNQAIPQSARMLHMSHSAPNLNPLQISLCRRGIPSHATQSSQPYNQVTTIPEHVTQNSVLPRQHHLPANLVMAGNPMPNQIGNATLIMPACYNQTSVNHTLFNGDPHMAKLVHAHRVGMKAMETMGNGNHDDTRGYAKFSQNPAYADDVQWLFSIACKLGGIFVQTFCEVAARAVASPFVLFKLVLESREVFKSMPSQIGYHPSSFFSFMRSQYATPLRYSPAPQDVRLIMVQNGYDPSTADLMQHCIEMFYAAATSKLSHPRFVLSDTEEVIQLIKTARDAFYIIPVHGKTMFEEFLKHVKKQKACKRDVVEGIKNCLQQSVN</sequence>
<evidence type="ECO:0000256" key="2">
    <source>
        <dbReference type="ARBA" id="ARBA00022771"/>
    </source>
</evidence>
<feature type="region of interest" description="Disordered" evidence="5">
    <location>
        <begin position="1251"/>
        <end position="1278"/>
    </location>
</feature>
<feature type="domain" description="SWIM-type" evidence="6">
    <location>
        <begin position="307"/>
        <end position="341"/>
    </location>
</feature>
<dbReference type="Pfam" id="PF21055">
    <property type="entry name" value="ZSWIM4-8_C"/>
    <property type="match status" value="1"/>
</dbReference>
<dbReference type="GO" id="GO:0031462">
    <property type="term" value="C:Cul2-RING ubiquitin ligase complex"/>
    <property type="evidence" value="ECO:0007669"/>
    <property type="project" value="TreeGrafter"/>
</dbReference>
<keyword evidence="7" id="KW-1185">Reference proteome</keyword>
<dbReference type="InterPro" id="IPR048370">
    <property type="entry name" value="ZSWIM4-8_C"/>
</dbReference>
<protein>
    <submittedName>
        <fullName evidence="8">SWIM-type domain-containing protein</fullName>
    </submittedName>
</protein>
<feature type="compositionally biased region" description="Basic residues" evidence="5">
    <location>
        <begin position="749"/>
        <end position="764"/>
    </location>
</feature>
<evidence type="ECO:0000256" key="4">
    <source>
        <dbReference type="PROSITE-ProRule" id="PRU00325"/>
    </source>
</evidence>
<feature type="region of interest" description="Disordered" evidence="5">
    <location>
        <begin position="30"/>
        <end position="51"/>
    </location>
</feature>
<dbReference type="PROSITE" id="PS50966">
    <property type="entry name" value="ZF_SWIM"/>
    <property type="match status" value="1"/>
</dbReference>
<dbReference type="STRING" id="451379.A0A0N5AJS0"/>
<organism evidence="7 8">
    <name type="scientific">Syphacia muris</name>
    <dbReference type="NCBI Taxonomy" id="451379"/>
    <lineage>
        <taxon>Eukaryota</taxon>
        <taxon>Metazoa</taxon>
        <taxon>Ecdysozoa</taxon>
        <taxon>Nematoda</taxon>
        <taxon>Chromadorea</taxon>
        <taxon>Rhabditida</taxon>
        <taxon>Spirurina</taxon>
        <taxon>Oxyuridomorpha</taxon>
        <taxon>Oxyuroidea</taxon>
        <taxon>Oxyuridae</taxon>
        <taxon>Syphacia</taxon>
    </lineage>
</organism>
<dbReference type="WBParaSite" id="SMUV_0000471601-mRNA-1">
    <property type="protein sequence ID" value="SMUV_0000471601-mRNA-1"/>
    <property type="gene ID" value="SMUV_0000471601"/>
</dbReference>
<reference evidence="8" key="1">
    <citation type="submission" date="2017-02" db="UniProtKB">
        <authorList>
            <consortium name="WormBaseParasite"/>
        </authorList>
    </citation>
    <scope>IDENTIFICATION</scope>
</reference>
<feature type="region of interest" description="Disordered" evidence="5">
    <location>
        <begin position="787"/>
        <end position="807"/>
    </location>
</feature>
<name>A0A0N5AJS0_9BILA</name>
<accession>A0A0N5AJS0</accession>
<proteinExistence type="predicted"/>
<keyword evidence="3" id="KW-0862">Zinc</keyword>